<keyword evidence="3" id="KW-1185">Reference proteome</keyword>
<dbReference type="AlphaFoldDB" id="A0A328P7N4"/>
<dbReference type="RefSeq" id="WP_111980962.1">
    <property type="nucleotide sequence ID" value="NZ_NFZS01000001.1"/>
</dbReference>
<evidence type="ECO:0000256" key="1">
    <source>
        <dbReference type="SAM" id="Phobius"/>
    </source>
</evidence>
<reference evidence="2 3" key="1">
    <citation type="journal article" date="2018" name="Genet. Mol. Biol.">
        <title>The genome sequence of Dyella jiangningensis FCAV SCS01 from a lignocellulose-decomposing microbial consortium metagenome reveals potential for biotechnological applications.</title>
        <authorList>
            <person name="Desiderato J.G."/>
            <person name="Alvarenga D.O."/>
            <person name="Constancio M.T.L."/>
            <person name="Alves L.M.C."/>
            <person name="Varani A.M."/>
        </authorList>
    </citation>
    <scope>NUCLEOTIDE SEQUENCE [LARGE SCALE GENOMIC DNA]</scope>
    <source>
        <strain evidence="2 3">FCAV SCS01</strain>
    </source>
</reference>
<dbReference type="Proteomes" id="UP000248926">
    <property type="component" value="Unassembled WGS sequence"/>
</dbReference>
<accession>A0A328P7N4</accession>
<gene>
    <name evidence="2" type="ORF">CA260_03020</name>
</gene>
<evidence type="ECO:0000313" key="2">
    <source>
        <dbReference type="EMBL" id="RAO78308.1"/>
    </source>
</evidence>
<evidence type="ECO:0000313" key="3">
    <source>
        <dbReference type="Proteomes" id="UP000248926"/>
    </source>
</evidence>
<keyword evidence="1" id="KW-0812">Transmembrane</keyword>
<organism evidence="2 3">
    <name type="scientific">Dyella jiangningensis</name>
    <dbReference type="NCBI Taxonomy" id="1379159"/>
    <lineage>
        <taxon>Bacteria</taxon>
        <taxon>Pseudomonadati</taxon>
        <taxon>Pseudomonadota</taxon>
        <taxon>Gammaproteobacteria</taxon>
        <taxon>Lysobacterales</taxon>
        <taxon>Rhodanobacteraceae</taxon>
        <taxon>Dyella</taxon>
    </lineage>
</organism>
<keyword evidence="1" id="KW-0472">Membrane</keyword>
<comment type="caution">
    <text evidence="2">The sequence shown here is derived from an EMBL/GenBank/DDBJ whole genome shotgun (WGS) entry which is preliminary data.</text>
</comment>
<feature type="transmembrane region" description="Helical" evidence="1">
    <location>
        <begin position="61"/>
        <end position="85"/>
    </location>
</feature>
<protein>
    <submittedName>
        <fullName evidence="2">Uncharacterized protein</fullName>
    </submittedName>
</protein>
<dbReference type="EMBL" id="NFZS01000001">
    <property type="protein sequence ID" value="RAO78308.1"/>
    <property type="molecule type" value="Genomic_DNA"/>
</dbReference>
<proteinExistence type="predicted"/>
<feature type="transmembrane region" description="Helical" evidence="1">
    <location>
        <begin position="20"/>
        <end position="41"/>
    </location>
</feature>
<name>A0A328P7N4_9GAMM</name>
<dbReference type="OrthoDB" id="6197657at2"/>
<sequence length="101" mass="11378">MIARSAKPPEQEPTPASQRVGAILWPIFFVAGVITAAFFTIVDPERLREITFPSLRLSRELGYSLGFFLFWLATASSSLFTWILLRPSWQVKRGFHPGNAP</sequence>
<keyword evidence="1" id="KW-1133">Transmembrane helix</keyword>